<gene>
    <name evidence="1" type="ORF">O6H91_23G068400</name>
</gene>
<dbReference type="EMBL" id="CM055114">
    <property type="protein sequence ID" value="KAJ7515013.1"/>
    <property type="molecule type" value="Genomic_DNA"/>
</dbReference>
<protein>
    <submittedName>
        <fullName evidence="1">Uncharacterized protein</fullName>
    </submittedName>
</protein>
<accession>A0ACC2ABT7</accession>
<proteinExistence type="predicted"/>
<dbReference type="Proteomes" id="UP001162992">
    <property type="component" value="Chromosome 23"/>
</dbReference>
<evidence type="ECO:0000313" key="1">
    <source>
        <dbReference type="EMBL" id="KAJ7515013.1"/>
    </source>
</evidence>
<evidence type="ECO:0000313" key="2">
    <source>
        <dbReference type="Proteomes" id="UP001162992"/>
    </source>
</evidence>
<reference evidence="2" key="1">
    <citation type="journal article" date="2024" name="Proc. Natl. Acad. Sci. U.S.A.">
        <title>Extraordinary preservation of gene collinearity over three hundred million years revealed in homosporous lycophytes.</title>
        <authorList>
            <person name="Li C."/>
            <person name="Wickell D."/>
            <person name="Kuo L.Y."/>
            <person name="Chen X."/>
            <person name="Nie B."/>
            <person name="Liao X."/>
            <person name="Peng D."/>
            <person name="Ji J."/>
            <person name="Jenkins J."/>
            <person name="Williams M."/>
            <person name="Shu S."/>
            <person name="Plott C."/>
            <person name="Barry K."/>
            <person name="Rajasekar S."/>
            <person name="Grimwood J."/>
            <person name="Han X."/>
            <person name="Sun S."/>
            <person name="Hou Z."/>
            <person name="He W."/>
            <person name="Dai G."/>
            <person name="Sun C."/>
            <person name="Schmutz J."/>
            <person name="Leebens-Mack J.H."/>
            <person name="Li F.W."/>
            <person name="Wang L."/>
        </authorList>
    </citation>
    <scope>NUCLEOTIDE SEQUENCE [LARGE SCALE GENOMIC DNA]</scope>
    <source>
        <strain evidence="2">cv. PW_Plant_1</strain>
    </source>
</reference>
<name>A0ACC2ABT7_DIPCM</name>
<sequence>MQVLIESSRLTILDKFYDLNRHPEIVWAQRSDKVFLTVELPDAKNPEVKIDPEGKFIFSASAGIHVYEVVLELFGKVNPETSTITVGPRHIFSVIQKDEKKWWSRLLKSEGKPPPYVKVDWNKWVDEDEESETSNFNDFNLGGMDDYDTSKFELGGADADSDDEEIPESEPESISQPENTHEKSA</sequence>
<comment type="caution">
    <text evidence="1">The sequence shown here is derived from an EMBL/GenBank/DDBJ whole genome shotgun (WGS) entry which is preliminary data.</text>
</comment>
<organism evidence="1 2">
    <name type="scientific">Diphasiastrum complanatum</name>
    <name type="common">Issler's clubmoss</name>
    <name type="synonym">Lycopodium complanatum</name>
    <dbReference type="NCBI Taxonomy" id="34168"/>
    <lineage>
        <taxon>Eukaryota</taxon>
        <taxon>Viridiplantae</taxon>
        <taxon>Streptophyta</taxon>
        <taxon>Embryophyta</taxon>
        <taxon>Tracheophyta</taxon>
        <taxon>Lycopodiopsida</taxon>
        <taxon>Lycopodiales</taxon>
        <taxon>Lycopodiaceae</taxon>
        <taxon>Lycopodioideae</taxon>
        <taxon>Diphasiastrum</taxon>
    </lineage>
</organism>
<keyword evidence="2" id="KW-1185">Reference proteome</keyword>